<dbReference type="AlphaFoldDB" id="A0A545UM30"/>
<evidence type="ECO:0000313" key="2">
    <source>
        <dbReference type="Proteomes" id="UP000315783"/>
    </source>
</evidence>
<name>A0A545UM30_9HYPO</name>
<protein>
    <submittedName>
        <fullName evidence="1">Uncharacterized protein</fullName>
    </submittedName>
</protein>
<evidence type="ECO:0000313" key="1">
    <source>
        <dbReference type="EMBL" id="TQV90507.1"/>
    </source>
</evidence>
<keyword evidence="2" id="KW-1185">Reference proteome</keyword>
<organism evidence="1 2">
    <name type="scientific">Cordyceps javanica</name>
    <dbReference type="NCBI Taxonomy" id="43265"/>
    <lineage>
        <taxon>Eukaryota</taxon>
        <taxon>Fungi</taxon>
        <taxon>Dikarya</taxon>
        <taxon>Ascomycota</taxon>
        <taxon>Pezizomycotina</taxon>
        <taxon>Sordariomycetes</taxon>
        <taxon>Hypocreomycetidae</taxon>
        <taxon>Hypocreales</taxon>
        <taxon>Cordycipitaceae</taxon>
        <taxon>Cordyceps</taxon>
    </lineage>
</organism>
<proteinExistence type="predicted"/>
<sequence>MVCKSQRAASEQAVDFPRLLVSAANKPDKKRMPTRVYMDMHPLHDYEPLRKLGSSWQGRSRVGSCRSLFAVDRVQDAALSSLAQFAKLHHSNLVTPVAFYCVADAVYVVVYEYEGESLSYLPPLPAQDIVHTIYYLVRSGIAFRIRDVRATPDGRAKLSLFPSHNQARNSPNQETVLDWNVETYMEPLLRAANLGYVADEFATLACQLRLGSAPLVAAVVRDLQRDAYVAL</sequence>
<comment type="caution">
    <text evidence="1">The sequence shown here is derived from an EMBL/GenBank/DDBJ whole genome shotgun (WGS) entry which is preliminary data.</text>
</comment>
<accession>A0A545UM30</accession>
<gene>
    <name evidence="1" type="ORF">IF1G_10830</name>
</gene>
<dbReference type="EMBL" id="SPUK01000026">
    <property type="protein sequence ID" value="TQV90507.1"/>
    <property type="molecule type" value="Genomic_DNA"/>
</dbReference>
<reference evidence="1 2" key="1">
    <citation type="journal article" date="2019" name="Appl. Microbiol. Biotechnol.">
        <title>Genome sequence of Isaria javanica and comparative genome analysis insights into family S53 peptidase evolution in fungal entomopathogens.</title>
        <authorList>
            <person name="Lin R."/>
            <person name="Zhang X."/>
            <person name="Xin B."/>
            <person name="Zou M."/>
            <person name="Gao Y."/>
            <person name="Qin F."/>
            <person name="Hu Q."/>
            <person name="Xie B."/>
            <person name="Cheng X."/>
        </authorList>
    </citation>
    <scope>NUCLEOTIDE SEQUENCE [LARGE SCALE GENOMIC DNA]</scope>
    <source>
        <strain evidence="1 2">IJ1G</strain>
    </source>
</reference>
<dbReference type="Proteomes" id="UP000315783">
    <property type="component" value="Unassembled WGS sequence"/>
</dbReference>